<gene>
    <name evidence="3" type="ORF">BDV26DRAFT_281366</name>
</gene>
<proteinExistence type="predicted"/>
<reference evidence="3 4" key="1">
    <citation type="submission" date="2019-04" db="EMBL/GenBank/DDBJ databases">
        <title>Friends and foes A comparative genomics studyof 23 Aspergillus species from section Flavi.</title>
        <authorList>
            <consortium name="DOE Joint Genome Institute"/>
            <person name="Kjaerbolling I."/>
            <person name="Vesth T."/>
            <person name="Frisvad J.C."/>
            <person name="Nybo J.L."/>
            <person name="Theobald S."/>
            <person name="Kildgaard S."/>
            <person name="Isbrandt T."/>
            <person name="Kuo A."/>
            <person name="Sato A."/>
            <person name="Lyhne E.K."/>
            <person name="Kogle M.E."/>
            <person name="Wiebenga A."/>
            <person name="Kun R.S."/>
            <person name="Lubbers R.J."/>
            <person name="Makela M.R."/>
            <person name="Barry K."/>
            <person name="Chovatia M."/>
            <person name="Clum A."/>
            <person name="Daum C."/>
            <person name="Haridas S."/>
            <person name="He G."/>
            <person name="LaButti K."/>
            <person name="Lipzen A."/>
            <person name="Mondo S."/>
            <person name="Riley R."/>
            <person name="Salamov A."/>
            <person name="Simmons B.A."/>
            <person name="Magnuson J.K."/>
            <person name="Henrissat B."/>
            <person name="Mortensen U.H."/>
            <person name="Larsen T.O."/>
            <person name="Devries R.P."/>
            <person name="Grigoriev I.V."/>
            <person name="Machida M."/>
            <person name="Baker S.E."/>
            <person name="Andersen M.R."/>
        </authorList>
    </citation>
    <scope>NUCLEOTIDE SEQUENCE [LARGE SCALE GENOMIC DNA]</scope>
    <source>
        <strain evidence="3 4">IBT 29228</strain>
    </source>
</reference>
<keyword evidence="2" id="KW-0812">Transmembrane</keyword>
<keyword evidence="2" id="KW-0472">Membrane</keyword>
<organism evidence="3 4">
    <name type="scientific">Aspergillus bertholletiae</name>
    <dbReference type="NCBI Taxonomy" id="1226010"/>
    <lineage>
        <taxon>Eukaryota</taxon>
        <taxon>Fungi</taxon>
        <taxon>Dikarya</taxon>
        <taxon>Ascomycota</taxon>
        <taxon>Pezizomycotina</taxon>
        <taxon>Eurotiomycetes</taxon>
        <taxon>Eurotiomycetidae</taxon>
        <taxon>Eurotiales</taxon>
        <taxon>Aspergillaceae</taxon>
        <taxon>Aspergillus</taxon>
        <taxon>Aspergillus subgen. Circumdati</taxon>
    </lineage>
</organism>
<sequence>MAYTRMGVRSGWIEESETTPIVQENIIVTERTRAARRESQRKLPENYRISKRIPTITTIDKPTKTIKTPATRIEELLKLSAQESSRPPTTHNNLVPYWSYEKNSLAAACVFSAITVLGIIFLSVLSVRKIRRSWKRHKLEKQDYAAFKHRIDMNSNDGDSNICFLDEGKSSRESMMYSRDTSPSGGYVVEQTGGSVTRVYRQGNNVSSQTFDSIGASSDKRSPTRENKRALGSKADSHTSSRKGRAGLIPRPIVVVPSPLRHVASQKAIPVMHLASSRTSDSERPPASSTSLQDIEPVINLLISRCIPWQGFLPSELSLNGALYILFPSMHQHLPLRTGRHAFAYTHSMLDSLYQQMNLVDRIGLIFPCLHIEALATMI</sequence>
<feature type="region of interest" description="Disordered" evidence="1">
    <location>
        <begin position="208"/>
        <end position="248"/>
    </location>
</feature>
<protein>
    <submittedName>
        <fullName evidence="3">Uncharacterized protein</fullName>
    </submittedName>
</protein>
<evidence type="ECO:0000256" key="2">
    <source>
        <dbReference type="SAM" id="Phobius"/>
    </source>
</evidence>
<evidence type="ECO:0000313" key="3">
    <source>
        <dbReference type="EMBL" id="KAE8378107.1"/>
    </source>
</evidence>
<evidence type="ECO:0000256" key="1">
    <source>
        <dbReference type="SAM" id="MobiDB-lite"/>
    </source>
</evidence>
<feature type="compositionally biased region" description="Basic and acidic residues" evidence="1">
    <location>
        <begin position="218"/>
        <end position="239"/>
    </location>
</feature>
<dbReference type="Proteomes" id="UP000326198">
    <property type="component" value="Unassembled WGS sequence"/>
</dbReference>
<name>A0A5N7B8N3_9EURO</name>
<dbReference type="AlphaFoldDB" id="A0A5N7B8N3"/>
<evidence type="ECO:0000313" key="4">
    <source>
        <dbReference type="Proteomes" id="UP000326198"/>
    </source>
</evidence>
<accession>A0A5N7B8N3</accession>
<dbReference type="OrthoDB" id="4501674at2759"/>
<keyword evidence="2" id="KW-1133">Transmembrane helix</keyword>
<dbReference type="EMBL" id="ML736213">
    <property type="protein sequence ID" value="KAE8378107.1"/>
    <property type="molecule type" value="Genomic_DNA"/>
</dbReference>
<feature type="transmembrane region" description="Helical" evidence="2">
    <location>
        <begin position="105"/>
        <end position="127"/>
    </location>
</feature>
<keyword evidence="4" id="KW-1185">Reference proteome</keyword>